<gene>
    <name evidence="2" type="ORF">A9428_02545</name>
    <name evidence="1" type="ORF">ES716_08370</name>
</gene>
<evidence type="ECO:0000313" key="2">
    <source>
        <dbReference type="EMBL" id="EAJ7668531.1"/>
    </source>
</evidence>
<evidence type="ECO:0008006" key="4">
    <source>
        <dbReference type="Google" id="ProtNLM"/>
    </source>
</evidence>
<reference evidence="2" key="1">
    <citation type="submission" date="2018-05" db="EMBL/GenBank/DDBJ databases">
        <authorList>
            <consortium name="PulseNet: The National Subtyping Network for Foodborne Disease Surveillance"/>
            <person name="Tarr C.L."/>
            <person name="Trees E."/>
            <person name="Katz L.S."/>
            <person name="Carleton-Romer H.A."/>
            <person name="Stroika S."/>
            <person name="Kucerova Z."/>
            <person name="Roache K.F."/>
            <person name="Sabol A.L."/>
            <person name="Besser J."/>
            <person name="Gerner-Smidt P."/>
        </authorList>
    </citation>
    <scope>NUCLEOTIDE SEQUENCE</scope>
    <source>
        <strain evidence="2">D6759</strain>
        <strain evidence="1 3">PNUSAC007828</strain>
    </source>
</reference>
<dbReference type="EMBL" id="AACANV010000002">
    <property type="protein sequence ID" value="EAJ7668531.1"/>
    <property type="molecule type" value="Genomic_DNA"/>
</dbReference>
<protein>
    <recommendedName>
        <fullName evidence="4">Sugar transferase</fullName>
    </recommendedName>
</protein>
<dbReference type="Proteomes" id="UP000576616">
    <property type="component" value="Unassembled WGS sequence"/>
</dbReference>
<dbReference type="Gene3D" id="3.40.50.11350">
    <property type="match status" value="1"/>
</dbReference>
<evidence type="ECO:0000313" key="1">
    <source>
        <dbReference type="EMBL" id="EAH8157918.1"/>
    </source>
</evidence>
<sequence>MLKPTDLENIKYNISLVKENVKFVYYIVLEREVSLNSIRLYLEDESICNSFQKIIIEGKSEYKRDYKNIANENIYFVDSLRVDNICKKICYIRMYLMSGEYFKIKKISFLAHKYLKMIVSGRTDGFGARMFSLLNAYYLAKESNNGFAFVWPSSLADKNLRALQGEQNIDNSVLAGFAMDSEDNIFEKKFIEQYSYTGIFKVNKGESFPIHSSYRKIFIKESENNIIYINSTPLNIVFDDIDEKKYRESMKYIWNALPFIPSIKSIISMANKLASTRKFISVHIRSGDVVFGDGVKELMDSTFRHAMPIELAMAVIEENIHRNYNIVIFGEDLTSLKKIKEYYQYNSNVFLISDFIPENRIFSTLEQVFFELTFMSFSKEIYTTRSSVYSRFAFYIGMSKKLINIYEYFSPREQYDFLNNKEKIYQSDLQAAYSKFHLFRLSREMKYDFSLQEKYIQECIKLDPNNFIFKILLLDLYFELKKYKDADNFLGSLKIDSKLKFVKLLLNKENKNIIKKYLQIPSIELINHKNILQCTINIVSATKNANESDIIHNFNLAQNPFLQATLKDNEAKLIQISNLNNTIKEKDNIINSNINHINQLQSNIQERSTQLNQIQSKLSFQTKYGTAKIRIQNQLSYKLGQAMIVNSKSFLGYLIMPMALLSIMISHKQEQKIYQEKIKKNPSLKLPPLESYPDYKEALKFKNHLSYKLGEALIQANKTWYKGGYVKMLFEIGKLKQKIKKENNGN</sequence>
<organism evidence="2">
    <name type="scientific">Campylobacter coli</name>
    <dbReference type="NCBI Taxonomy" id="195"/>
    <lineage>
        <taxon>Bacteria</taxon>
        <taxon>Pseudomonadati</taxon>
        <taxon>Campylobacterota</taxon>
        <taxon>Epsilonproteobacteria</taxon>
        <taxon>Campylobacterales</taxon>
        <taxon>Campylobacteraceae</taxon>
        <taxon>Campylobacter</taxon>
    </lineage>
</organism>
<accession>A0A5T0DKD5</accession>
<comment type="caution">
    <text evidence="2">The sequence shown here is derived from an EMBL/GenBank/DDBJ whole genome shotgun (WGS) entry which is preliminary data.</text>
</comment>
<dbReference type="AlphaFoldDB" id="A0A5T0DKD5"/>
<name>A0A5T0DKD5_CAMCO</name>
<dbReference type="EMBL" id="AABKAB010000021">
    <property type="protein sequence ID" value="EAH8157918.1"/>
    <property type="molecule type" value="Genomic_DNA"/>
</dbReference>
<proteinExistence type="predicted"/>
<dbReference type="RefSeq" id="WP_052782458.1">
    <property type="nucleotide sequence ID" value="NZ_CUKW01000004.1"/>
</dbReference>
<evidence type="ECO:0000313" key="3">
    <source>
        <dbReference type="Proteomes" id="UP000576616"/>
    </source>
</evidence>